<feature type="region of interest" description="Disordered" evidence="4">
    <location>
        <begin position="678"/>
        <end position="760"/>
    </location>
</feature>
<dbReference type="InterPro" id="IPR021933">
    <property type="entry name" value="SERRATE/Ars2_N"/>
</dbReference>
<dbReference type="GO" id="GO:0016604">
    <property type="term" value="C:nuclear body"/>
    <property type="evidence" value="ECO:0007669"/>
    <property type="project" value="TreeGrafter"/>
</dbReference>
<comment type="subcellular location">
    <subcellularLocation>
        <location evidence="1">Nucleus</location>
    </subcellularLocation>
</comment>
<evidence type="ECO:0000259" key="6">
    <source>
        <dbReference type="Pfam" id="PF12066"/>
    </source>
</evidence>
<dbReference type="EMBL" id="RCHS01001229">
    <property type="protein sequence ID" value="RMX54629.1"/>
    <property type="molecule type" value="Genomic_DNA"/>
</dbReference>
<dbReference type="STRING" id="46731.A0A3M6ULZ9"/>
<gene>
    <name evidence="7" type="ORF">pdam_00022040</name>
</gene>
<dbReference type="InterPro" id="IPR039727">
    <property type="entry name" value="SE/Ars2"/>
</dbReference>
<feature type="compositionally biased region" description="Basic and acidic residues" evidence="4">
    <location>
        <begin position="678"/>
        <end position="710"/>
    </location>
</feature>
<dbReference type="AlphaFoldDB" id="A0A3M6ULZ9"/>
<feature type="compositionally biased region" description="Basic and acidic residues" evidence="4">
    <location>
        <begin position="487"/>
        <end position="529"/>
    </location>
</feature>
<feature type="region of interest" description="Disordered" evidence="4">
    <location>
        <begin position="70"/>
        <end position="155"/>
    </location>
</feature>
<reference evidence="7 8" key="1">
    <citation type="journal article" date="2018" name="Sci. Rep.">
        <title>Comparative analysis of the Pocillopora damicornis genome highlights role of immune system in coral evolution.</title>
        <authorList>
            <person name="Cunning R."/>
            <person name="Bay R.A."/>
            <person name="Gillette P."/>
            <person name="Baker A.C."/>
            <person name="Traylor-Knowles N."/>
        </authorList>
    </citation>
    <scope>NUCLEOTIDE SEQUENCE [LARGE SCALE GENOMIC DNA]</scope>
    <source>
        <strain evidence="7">RSMAS</strain>
        <tissue evidence="7">Whole animal</tissue>
    </source>
</reference>
<evidence type="ECO:0000256" key="4">
    <source>
        <dbReference type="SAM" id="MobiDB-lite"/>
    </source>
</evidence>
<feature type="region of interest" description="Disordered" evidence="4">
    <location>
        <begin position="183"/>
        <end position="546"/>
    </location>
</feature>
<protein>
    <recommendedName>
        <fullName evidence="9">SERRATE/Ars2 N-terminal domain-containing protein</fullName>
    </recommendedName>
</protein>
<feature type="compositionally biased region" description="Polar residues" evidence="4">
    <location>
        <begin position="343"/>
        <end position="357"/>
    </location>
</feature>
<comment type="similarity">
    <text evidence="2">Belongs to the ARS2 family.</text>
</comment>
<dbReference type="Pfam" id="PF12066">
    <property type="entry name" value="SERRATE_Ars2_N"/>
    <property type="match status" value="1"/>
</dbReference>
<evidence type="ECO:0000259" key="5">
    <source>
        <dbReference type="Pfam" id="PF04959"/>
    </source>
</evidence>
<dbReference type="GO" id="GO:0031053">
    <property type="term" value="P:primary miRNA processing"/>
    <property type="evidence" value="ECO:0007669"/>
    <property type="project" value="TreeGrafter"/>
</dbReference>
<feature type="domain" description="SERRATE/Ars2 C-terminal" evidence="5">
    <location>
        <begin position="808"/>
        <end position="855"/>
    </location>
</feature>
<proteinExistence type="inferred from homology"/>
<feature type="compositionally biased region" description="Acidic residues" evidence="4">
    <location>
        <begin position="247"/>
        <end position="263"/>
    </location>
</feature>
<evidence type="ECO:0000256" key="1">
    <source>
        <dbReference type="ARBA" id="ARBA00004123"/>
    </source>
</evidence>
<feature type="compositionally biased region" description="Acidic residues" evidence="4">
    <location>
        <begin position="731"/>
        <end position="740"/>
    </location>
</feature>
<evidence type="ECO:0008006" key="9">
    <source>
        <dbReference type="Google" id="ProtNLM"/>
    </source>
</evidence>
<feature type="compositionally biased region" description="Low complexity" evidence="4">
    <location>
        <begin position="183"/>
        <end position="213"/>
    </location>
</feature>
<dbReference type="OrthoDB" id="342064at2759"/>
<feature type="compositionally biased region" description="Low complexity" evidence="4">
    <location>
        <begin position="400"/>
        <end position="413"/>
    </location>
</feature>
<accession>A0A3M6ULZ9</accession>
<dbReference type="Proteomes" id="UP000275408">
    <property type="component" value="Unassembled WGS sequence"/>
</dbReference>
<keyword evidence="8" id="KW-1185">Reference proteome</keyword>
<comment type="caution">
    <text evidence="7">The sequence shown here is derived from an EMBL/GenBank/DDBJ whole genome shotgun (WGS) entry which is preliminary data.</text>
</comment>
<feature type="compositionally biased region" description="Polar residues" evidence="4">
    <location>
        <begin position="309"/>
        <end position="331"/>
    </location>
</feature>
<dbReference type="PANTHER" id="PTHR13165">
    <property type="entry name" value="ARSENITE-RESISTANCE PROTEIN 2"/>
    <property type="match status" value="1"/>
</dbReference>
<feature type="compositionally biased region" description="Polar residues" evidence="4">
    <location>
        <begin position="421"/>
        <end position="431"/>
    </location>
</feature>
<keyword evidence="3" id="KW-0539">Nucleus</keyword>
<evidence type="ECO:0000313" key="8">
    <source>
        <dbReference type="Proteomes" id="UP000275408"/>
    </source>
</evidence>
<name>A0A3M6ULZ9_POCDA</name>
<feature type="domain" description="SERRATE/Ars2 N-terminal" evidence="6">
    <location>
        <begin position="2"/>
        <end position="62"/>
    </location>
</feature>
<feature type="region of interest" description="Disordered" evidence="4">
    <location>
        <begin position="835"/>
        <end position="856"/>
    </location>
</feature>
<dbReference type="InterPro" id="IPR007042">
    <property type="entry name" value="SERRATE/Ars2_C"/>
</dbReference>
<feature type="compositionally biased region" description="Basic and acidic residues" evidence="4">
    <location>
        <begin position="98"/>
        <end position="117"/>
    </location>
</feature>
<evidence type="ECO:0000313" key="7">
    <source>
        <dbReference type="EMBL" id="RMX54629.1"/>
    </source>
</evidence>
<organism evidence="7 8">
    <name type="scientific">Pocillopora damicornis</name>
    <name type="common">Cauliflower coral</name>
    <name type="synonym">Millepora damicornis</name>
    <dbReference type="NCBI Taxonomy" id="46731"/>
    <lineage>
        <taxon>Eukaryota</taxon>
        <taxon>Metazoa</taxon>
        <taxon>Cnidaria</taxon>
        <taxon>Anthozoa</taxon>
        <taxon>Hexacorallia</taxon>
        <taxon>Scleractinia</taxon>
        <taxon>Astrocoeniina</taxon>
        <taxon>Pocilloporidae</taxon>
        <taxon>Pocillopora</taxon>
    </lineage>
</organism>
<feature type="compositionally biased region" description="Low complexity" evidence="4">
    <location>
        <begin position="456"/>
        <end position="469"/>
    </location>
</feature>
<sequence length="856" mass="95299">MKYHPKEMALKQKEYKKSMQRRLSVFLNLLKSGRADDISLDIDNSEAIIKLLDAVVIKLEGGLDSDLVVLDCPPTPPPERRRSSSNPLMSPQTDDMATDDKKEETLKNMKEIKKDPETGPVSPSSVPLPSAPPPASAKAAATKKENGDVKVMSISNPTLEQQQLQHQAQQYYHQQQLYYQQQYYSNYDPQQQQEQYSKQYPQGQQQELPQTSQPDKDPPAQQKGSKKEDEPKKKRKRRHREPYYYDAMDDDESESESESDSEPEPAPPGEEMSPMDTGKEDELLPPGVDAGPEGVQENLQQPVVDDPSKASQVENIVQLPTSSSNAKLQTSTDDKPDSCEPSVGSSQPETSTSSNGAITEGGSSHAVVETSGETELSDGTPADSTQGLQGKERNQEYEVETSSTEQAESSSSVPEKDAYQVGSTDNGTSTMQKEDNSEIFPEPSSSEAQGKVVSMEAEPSSASSLPSELTKPASEQVLQKAEAMEGGETKEDSNKVSEKKEIVEETSPVKDIPKENKEKMIEEKEKDTTEEGEEKDEANGSDGKQVCVTAEPRALHKTFSLFMRSVPPNISKADISAICKRFAGFLRVALSDPSPERKFVRRGWITFDRSVNIKEICWDLNNIRVKDVELSPVVNRDLSRRVRPVAGAALAKQAIRHDIKLAARLIREFDKRAALYEKETKEETEAREKAEKEAAEKTEEGEECEAKPADECEIPDLPNENPILSSLSQDAAEEEEGEEMELMRTASTSQGDTEEKPEVDLSCDSSLMRVLDRLILYLRVVHSVDYYNGTDYPYEDEMPNRCGIIHVRGATPDKCTLSEVQEWQTGINQKLEPFLQEKESLKDEEVAQLGKKDPDY</sequence>
<evidence type="ECO:0000256" key="2">
    <source>
        <dbReference type="ARBA" id="ARBA00005407"/>
    </source>
</evidence>
<evidence type="ECO:0000256" key="3">
    <source>
        <dbReference type="ARBA" id="ARBA00023242"/>
    </source>
</evidence>
<dbReference type="Pfam" id="PF04959">
    <property type="entry name" value="ARS2"/>
    <property type="match status" value="1"/>
</dbReference>
<dbReference type="PANTHER" id="PTHR13165:SF0">
    <property type="entry name" value="SERRATE RNA EFFECTOR MOLECULE HOMOLOG"/>
    <property type="match status" value="1"/>
</dbReference>